<accession>A0A0E3UZM8</accession>
<dbReference type="EMBL" id="CP007501">
    <property type="protein sequence ID" value="AKD24524.1"/>
    <property type="molecule type" value="Genomic_DNA"/>
</dbReference>
<dbReference type="PANTHER" id="PTHR22777:SF32">
    <property type="entry name" value="UPF0053 INNER MEMBRANE PROTEIN YFJD"/>
    <property type="match status" value="1"/>
</dbReference>
<evidence type="ECO:0000256" key="8">
    <source>
        <dbReference type="ARBA" id="ARBA00023136"/>
    </source>
</evidence>
<dbReference type="InterPro" id="IPR036318">
    <property type="entry name" value="FAD-bd_PCMH-like_sf"/>
</dbReference>
<comment type="subcellular location">
    <subcellularLocation>
        <location evidence="1">Cell membrane</location>
        <topology evidence="1">Multi-pass membrane protein</topology>
    </subcellularLocation>
</comment>
<dbReference type="GO" id="GO:0005886">
    <property type="term" value="C:plasma membrane"/>
    <property type="evidence" value="ECO:0007669"/>
    <property type="project" value="UniProtKB-SubCell"/>
</dbReference>
<dbReference type="OrthoDB" id="9797674at2"/>
<dbReference type="InterPro" id="IPR044751">
    <property type="entry name" value="Ion_transp-like_CBS"/>
</dbReference>
<comment type="similarity">
    <text evidence="2">Belongs to the UPF0053 family.</text>
</comment>
<evidence type="ECO:0000256" key="6">
    <source>
        <dbReference type="ARBA" id="ARBA00022989"/>
    </source>
</evidence>
<evidence type="ECO:0000313" key="15">
    <source>
        <dbReference type="Proteomes" id="UP000061135"/>
    </source>
</evidence>
<feature type="domain" description="CBS" evidence="12">
    <location>
        <begin position="213"/>
        <end position="276"/>
    </location>
</feature>
<name>A0A0E3UZM8_9BURK</name>
<feature type="domain" description="CNNM transmembrane" evidence="13">
    <location>
        <begin position="6"/>
        <end position="199"/>
    </location>
</feature>
<dbReference type="Pfam" id="PF03471">
    <property type="entry name" value="CorC_HlyC"/>
    <property type="match status" value="1"/>
</dbReference>
<feature type="transmembrane region" description="Helical" evidence="11">
    <location>
        <begin position="130"/>
        <end position="152"/>
    </location>
</feature>
<evidence type="ECO:0000259" key="13">
    <source>
        <dbReference type="PROSITE" id="PS51846"/>
    </source>
</evidence>
<dbReference type="CDD" id="cd04590">
    <property type="entry name" value="CBS_pair_CorC_HlyC_assoc"/>
    <property type="match status" value="1"/>
</dbReference>
<keyword evidence="5" id="KW-0677">Repeat</keyword>
<dbReference type="Gene3D" id="3.10.580.10">
    <property type="entry name" value="CBS-domain"/>
    <property type="match status" value="1"/>
</dbReference>
<evidence type="ECO:0000256" key="4">
    <source>
        <dbReference type="ARBA" id="ARBA00022692"/>
    </source>
</evidence>
<dbReference type="PANTHER" id="PTHR22777">
    <property type="entry name" value="HEMOLYSIN-RELATED"/>
    <property type="match status" value="1"/>
</dbReference>
<keyword evidence="6 10" id="KW-1133">Transmembrane helix</keyword>
<dbReference type="KEGG" id="pdq:CL55_00001910"/>
<evidence type="ECO:0000256" key="9">
    <source>
        <dbReference type="PROSITE-ProRule" id="PRU00703"/>
    </source>
</evidence>
<keyword evidence="15" id="KW-1185">Reference proteome</keyword>
<dbReference type="STRING" id="1835254.CL55_00001910"/>
<dbReference type="InterPro" id="IPR002550">
    <property type="entry name" value="CNNM"/>
</dbReference>
<proteinExistence type="inferred from homology"/>
<dbReference type="Gene3D" id="3.30.465.10">
    <property type="match status" value="1"/>
</dbReference>
<dbReference type="Proteomes" id="UP000061135">
    <property type="component" value="Chromosome"/>
</dbReference>
<dbReference type="PATRIC" id="fig|576611.7.peg.192"/>
<dbReference type="SUPFAM" id="SSF56176">
    <property type="entry name" value="FAD-binding/transporter-associated domain-like"/>
    <property type="match status" value="1"/>
</dbReference>
<protein>
    <submittedName>
        <fullName evidence="14">Mg2+ and Co2+ transporter CorB</fullName>
    </submittedName>
</protein>
<dbReference type="SUPFAM" id="SSF54631">
    <property type="entry name" value="CBS-domain pair"/>
    <property type="match status" value="1"/>
</dbReference>
<dbReference type="InterPro" id="IPR000644">
    <property type="entry name" value="CBS_dom"/>
</dbReference>
<evidence type="ECO:0000256" key="5">
    <source>
        <dbReference type="ARBA" id="ARBA00022737"/>
    </source>
</evidence>
<reference evidence="14 15" key="1">
    <citation type="submission" date="2014-03" db="EMBL/GenBank/DDBJ databases">
        <title>Genome of Polynucleobacter strain MWH-MoK4.</title>
        <authorList>
            <person name="Hahn M.W."/>
        </authorList>
    </citation>
    <scope>NUCLEOTIDE SEQUENCE [LARGE SCALE GENOMIC DNA]</scope>
    <source>
        <strain evidence="14 15">MWH-MoK4</strain>
    </source>
</reference>
<evidence type="ECO:0000256" key="3">
    <source>
        <dbReference type="ARBA" id="ARBA00022475"/>
    </source>
</evidence>
<dbReference type="AlphaFoldDB" id="A0A0E3UZM8"/>
<keyword evidence="3" id="KW-1003">Cell membrane</keyword>
<evidence type="ECO:0000256" key="2">
    <source>
        <dbReference type="ARBA" id="ARBA00006337"/>
    </source>
</evidence>
<feature type="domain" description="CBS" evidence="12">
    <location>
        <begin position="279"/>
        <end position="336"/>
    </location>
</feature>
<evidence type="ECO:0000259" key="12">
    <source>
        <dbReference type="PROSITE" id="PS51371"/>
    </source>
</evidence>
<evidence type="ECO:0000256" key="7">
    <source>
        <dbReference type="ARBA" id="ARBA00023122"/>
    </source>
</evidence>
<evidence type="ECO:0000313" key="14">
    <source>
        <dbReference type="EMBL" id="AKD24524.1"/>
    </source>
</evidence>
<dbReference type="PROSITE" id="PS51371">
    <property type="entry name" value="CBS"/>
    <property type="match status" value="2"/>
</dbReference>
<evidence type="ECO:0000256" key="1">
    <source>
        <dbReference type="ARBA" id="ARBA00004651"/>
    </source>
</evidence>
<dbReference type="Pfam" id="PF01595">
    <property type="entry name" value="CNNM"/>
    <property type="match status" value="1"/>
</dbReference>
<dbReference type="RefSeq" id="WP_046329481.1">
    <property type="nucleotide sequence ID" value="NZ_CP007501.1"/>
</dbReference>
<dbReference type="InterPro" id="IPR016169">
    <property type="entry name" value="FAD-bd_PCMH_sub2"/>
</dbReference>
<dbReference type="InterPro" id="IPR005170">
    <property type="entry name" value="Transptr-assoc_dom"/>
</dbReference>
<feature type="transmembrane region" description="Helical" evidence="11">
    <location>
        <begin position="66"/>
        <end position="92"/>
    </location>
</feature>
<dbReference type="HOGENOM" id="CLU_015237_4_1_4"/>
<dbReference type="InterPro" id="IPR046342">
    <property type="entry name" value="CBS_dom_sf"/>
</dbReference>
<feature type="transmembrane region" description="Helical" evidence="11">
    <location>
        <begin position="98"/>
        <end position="118"/>
    </location>
</feature>
<dbReference type="GO" id="GO:0050660">
    <property type="term" value="F:flavin adenine dinucleotide binding"/>
    <property type="evidence" value="ECO:0007669"/>
    <property type="project" value="InterPro"/>
</dbReference>
<keyword evidence="7 9" id="KW-0129">CBS domain</keyword>
<dbReference type="PROSITE" id="PS51846">
    <property type="entry name" value="CNNM"/>
    <property type="match status" value="1"/>
</dbReference>
<dbReference type="SMART" id="SM01091">
    <property type="entry name" value="CorC_HlyC"/>
    <property type="match status" value="1"/>
</dbReference>
<evidence type="ECO:0000256" key="11">
    <source>
        <dbReference type="SAM" id="Phobius"/>
    </source>
</evidence>
<dbReference type="Pfam" id="PF00571">
    <property type="entry name" value="CBS"/>
    <property type="match status" value="2"/>
</dbReference>
<keyword evidence="4 10" id="KW-0812">Transmembrane</keyword>
<gene>
    <name evidence="14" type="ORF">CL55_00001910</name>
</gene>
<feature type="transmembrane region" description="Helical" evidence="11">
    <location>
        <begin position="12"/>
        <end position="35"/>
    </location>
</feature>
<organism evidence="14 15">
    <name type="scientific">Polynucleobacter duraquae</name>
    <dbReference type="NCBI Taxonomy" id="1835254"/>
    <lineage>
        <taxon>Bacteria</taxon>
        <taxon>Pseudomonadati</taxon>
        <taxon>Pseudomonadota</taxon>
        <taxon>Betaproteobacteria</taxon>
        <taxon>Burkholderiales</taxon>
        <taxon>Burkholderiaceae</taxon>
        <taxon>Polynucleobacter</taxon>
    </lineage>
</organism>
<keyword evidence="8 10" id="KW-0472">Membrane</keyword>
<evidence type="ECO:0000256" key="10">
    <source>
        <dbReference type="PROSITE-ProRule" id="PRU01193"/>
    </source>
</evidence>
<sequence>MDTFFDEWPFISQVALVLFLLALSGLFSMAETSMLSSNRHRLRAMAHGGNAGAALAERLLKRMDSLLSVLLISNNLINTILPILVTGIALHIFGDSGLVLSIATLVVALLIIIFSEITPKVIGAAFPEKIASNVGWFILPLTYVLKPLLWFINSFVSRLMKVSGLQASTDNGVMSKEELRSLVLESNRFVSTHHRNILLNLFNLENILVDDVMTPRSKIEVLDLSRPIDEVIEQLETCYHNKLPVCDGDSERIVGILSVKKTLSLLGNAELLHEDFRSLLNEPYFIPSGTPVLQQMQFFQDNQQRLSLVVNEYGEVLGLVTFEDIVEELIGEFTTSFSNLSNDPHWLADGTYLASGTASLRDLNRLLKLDLPLDGPRTLNGLILEKLEAIPDYDVSIRIAGVVMEIVQFDEHGVKTVKLYQPLSQPNQD</sequence>